<dbReference type="EMBL" id="JAGBKN010000012">
    <property type="protein sequence ID" value="MBO1517083.1"/>
    <property type="molecule type" value="Genomic_DNA"/>
</dbReference>
<dbReference type="Proteomes" id="UP000664161">
    <property type="component" value="Unassembled WGS sequence"/>
</dbReference>
<protein>
    <submittedName>
        <fullName evidence="5">META and DUF4377 domain-containing protein</fullName>
    </submittedName>
</protein>
<dbReference type="Gene3D" id="2.40.128.270">
    <property type="match status" value="1"/>
</dbReference>
<dbReference type="InterPro" id="IPR005184">
    <property type="entry name" value="DUF306_Meta_HslJ"/>
</dbReference>
<organism evidence="5 6">
    <name type="scientific">Psychrobacter halodurans</name>
    <dbReference type="NCBI Taxonomy" id="2818439"/>
    <lineage>
        <taxon>Bacteria</taxon>
        <taxon>Pseudomonadati</taxon>
        <taxon>Pseudomonadota</taxon>
        <taxon>Gammaproteobacteria</taxon>
        <taxon>Moraxellales</taxon>
        <taxon>Moraxellaceae</taxon>
        <taxon>Psychrobacter</taxon>
    </lineage>
</organism>
<dbReference type="InterPro" id="IPR053147">
    <property type="entry name" value="Hsp_HslJ-like"/>
</dbReference>
<dbReference type="InterPro" id="IPR025485">
    <property type="entry name" value="DUF4377"/>
</dbReference>
<evidence type="ECO:0000313" key="6">
    <source>
        <dbReference type="Proteomes" id="UP000664161"/>
    </source>
</evidence>
<dbReference type="AlphaFoldDB" id="A0AAW4INN3"/>
<dbReference type="RefSeq" id="WP_207969645.1">
    <property type="nucleotide sequence ID" value="NZ_JAGBKN010000012.1"/>
</dbReference>
<evidence type="ECO:0000256" key="1">
    <source>
        <dbReference type="SAM" id="MobiDB-lite"/>
    </source>
</evidence>
<keyword evidence="2" id="KW-0732">Signal</keyword>
<proteinExistence type="predicted"/>
<dbReference type="Pfam" id="PF03724">
    <property type="entry name" value="META"/>
    <property type="match status" value="1"/>
</dbReference>
<dbReference type="PROSITE" id="PS51257">
    <property type="entry name" value="PROKAR_LIPOPROTEIN"/>
    <property type="match status" value="1"/>
</dbReference>
<feature type="domain" description="DUF306" evidence="3">
    <location>
        <begin position="84"/>
        <end position="188"/>
    </location>
</feature>
<evidence type="ECO:0000259" key="3">
    <source>
        <dbReference type="Pfam" id="PF03724"/>
    </source>
</evidence>
<gene>
    <name evidence="5" type="ORF">J3491_07015</name>
</gene>
<dbReference type="Pfam" id="PF14302">
    <property type="entry name" value="DUF4377"/>
    <property type="match status" value="1"/>
</dbReference>
<evidence type="ECO:0000259" key="4">
    <source>
        <dbReference type="Pfam" id="PF14302"/>
    </source>
</evidence>
<keyword evidence="6" id="KW-1185">Reference proteome</keyword>
<name>A0AAW4INN3_9GAMM</name>
<accession>A0AAW4INN3</accession>
<feature type="domain" description="DUF4377" evidence="4">
    <location>
        <begin position="222"/>
        <end position="305"/>
    </location>
</feature>
<dbReference type="PANTHER" id="PTHR35535">
    <property type="entry name" value="HEAT SHOCK PROTEIN HSLJ"/>
    <property type="match status" value="1"/>
</dbReference>
<feature type="signal peptide" evidence="2">
    <location>
        <begin position="1"/>
        <end position="26"/>
    </location>
</feature>
<feature type="chain" id="PRO_5043733497" evidence="2">
    <location>
        <begin position="27"/>
        <end position="310"/>
    </location>
</feature>
<feature type="region of interest" description="Disordered" evidence="1">
    <location>
        <begin position="31"/>
        <end position="74"/>
    </location>
</feature>
<reference evidence="5 6" key="1">
    <citation type="submission" date="2021-03" db="EMBL/GenBank/DDBJ databases">
        <authorList>
            <person name="Shang D.-D."/>
            <person name="Du Z.-J."/>
            <person name="Chen G.-J."/>
        </authorList>
    </citation>
    <scope>NUCLEOTIDE SEQUENCE [LARGE SCALE GENOMIC DNA]</scope>
    <source>
        <strain evidence="5 6">F2608</strain>
    </source>
</reference>
<evidence type="ECO:0000256" key="2">
    <source>
        <dbReference type="SAM" id="SignalP"/>
    </source>
</evidence>
<comment type="caution">
    <text evidence="5">The sequence shown here is derived from an EMBL/GenBank/DDBJ whole genome shotgun (WGS) entry which is preliminary data.</text>
</comment>
<dbReference type="PANTHER" id="PTHR35535:SF1">
    <property type="entry name" value="HEAT SHOCK PROTEIN HSLJ"/>
    <property type="match status" value="1"/>
</dbReference>
<sequence length="310" mass="33860">MVSKTAKPASKWLLLPSMLVASLALGACQKSTAPADGDTVDRHEAAATSEADGDTPIDEMNVESTDTDDGHDDKLTTEQKMIANLSRYRWTLSDIQNAGSGPSVSMLADIKDQVSLLFNQNQGQDTLSYSVGCNAMSAVYQLQGNTLTTEESMSTQMLCQDLNEAENRLNTLMQGTSELSVTTEERPLLTQVTSDEVTLTWKGRLTSQAKYNSKGKTVFWAVNAKKAPCTTEGTQQCLQVKPITYDDQGIKTSEGKWAAFTGEIEGYQHDGKHDEVLRLQRYQLDAEDAVSTGEEYAYVLDAVIESSVVE</sequence>
<feature type="compositionally biased region" description="Acidic residues" evidence="1">
    <location>
        <begin position="51"/>
        <end position="70"/>
    </location>
</feature>
<evidence type="ECO:0000313" key="5">
    <source>
        <dbReference type="EMBL" id="MBO1517083.1"/>
    </source>
</evidence>
<dbReference type="InterPro" id="IPR038670">
    <property type="entry name" value="HslJ-like_sf"/>
</dbReference>